<dbReference type="Pfam" id="PF08172">
    <property type="entry name" value="CASP_C"/>
    <property type="match status" value="1"/>
</dbReference>
<dbReference type="EMBL" id="QGNW01000022">
    <property type="protein sequence ID" value="RVX14091.1"/>
    <property type="molecule type" value="Genomic_DNA"/>
</dbReference>
<accession>A0A438JYP3</accession>
<sequence length="491" mass="56476">MNGFRNAFRGALCEGTLEFWSSGRSGSFFQGNGWIQLCVTSGYWSGIAHDAYRRPRAWLIESVTKENWYEFCPDLSASSIAEVAGRSNEGCSCPVKCTTMLHGFRYGSQVWDTISKKLHPQSLVDPRNCLFHLSQMPPFGLMLPCEQYYESLDDCLKAVGYNSIEAEDWEVATSGEEMSKLESLLLDKNRKMEHELTQLKVKLTEKTSLLETAEGKIVELTAKVNEQQRLIQKLEDDILKVCMSVFPFASLFALLVAWVIVRKKEKVVYLKIGIYWIMGQQRHLSNFLLWVPLLDQRAEQKHVSPDQEQNSMLKVICNQRDRFRARLRETEEEVKQLKEKIGLLTVELEKTKADNVKLYGKIRYVQDYNLEKVVSRGSKKHSEDLESGFSSDVESKYKKIYEDDINPFAAFSKKERDQRYKELGIRDKITLSSGRFLLGNRYARTFAFFYTIGLHVLVFTCLYRMSALSHLSNGPEESLIGQKIINLPHAP</sequence>
<feature type="domain" description="CASP C-terminal" evidence="4">
    <location>
        <begin position="212"/>
        <end position="468"/>
    </location>
</feature>
<keyword evidence="3" id="KW-1133">Transmembrane helix</keyword>
<comment type="caution">
    <text evidence="5">The sequence shown here is derived from an EMBL/GenBank/DDBJ whole genome shotgun (WGS) entry which is preliminary data.</text>
</comment>
<dbReference type="GO" id="GO:0006891">
    <property type="term" value="P:intra-Golgi vesicle-mediated transport"/>
    <property type="evidence" value="ECO:0007669"/>
    <property type="project" value="InterPro"/>
</dbReference>
<reference evidence="5 6" key="1">
    <citation type="journal article" date="2018" name="PLoS Genet.">
        <title>Population sequencing reveals clonal diversity and ancestral inbreeding in the grapevine cultivar Chardonnay.</title>
        <authorList>
            <person name="Roach M.J."/>
            <person name="Johnson D.L."/>
            <person name="Bohlmann J."/>
            <person name="van Vuuren H.J."/>
            <person name="Jones S.J."/>
            <person name="Pretorius I.S."/>
            <person name="Schmidt S.A."/>
            <person name="Borneman A.R."/>
        </authorList>
    </citation>
    <scope>NUCLEOTIDE SEQUENCE [LARGE SCALE GENOMIC DNA]</scope>
    <source>
        <strain evidence="6">cv. Chardonnay</strain>
        <tissue evidence="5">Leaf</tissue>
    </source>
</reference>
<dbReference type="InterPro" id="IPR012955">
    <property type="entry name" value="CASP_C"/>
</dbReference>
<keyword evidence="1 2" id="KW-0175">Coiled coil</keyword>
<evidence type="ECO:0000259" key="4">
    <source>
        <dbReference type="Pfam" id="PF08172"/>
    </source>
</evidence>
<feature type="transmembrane region" description="Helical" evidence="3">
    <location>
        <begin position="445"/>
        <end position="465"/>
    </location>
</feature>
<feature type="coiled-coil region" evidence="2">
    <location>
        <begin position="210"/>
        <end position="237"/>
    </location>
</feature>
<evidence type="ECO:0000256" key="1">
    <source>
        <dbReference type="ARBA" id="ARBA00023054"/>
    </source>
</evidence>
<protein>
    <submittedName>
        <fullName evidence="5">Protein CASP</fullName>
    </submittedName>
</protein>
<feature type="transmembrane region" description="Helical" evidence="3">
    <location>
        <begin position="238"/>
        <end position="261"/>
    </location>
</feature>
<evidence type="ECO:0000313" key="6">
    <source>
        <dbReference type="Proteomes" id="UP000288805"/>
    </source>
</evidence>
<evidence type="ECO:0000313" key="5">
    <source>
        <dbReference type="EMBL" id="RVX14091.1"/>
    </source>
</evidence>
<dbReference type="PANTHER" id="PTHR14043:SF2">
    <property type="entry name" value="HOMEOBOX PROTEIN CUT"/>
    <property type="match status" value="1"/>
</dbReference>
<feature type="coiled-coil region" evidence="2">
    <location>
        <begin position="313"/>
        <end position="354"/>
    </location>
</feature>
<evidence type="ECO:0000256" key="2">
    <source>
        <dbReference type="SAM" id="Coils"/>
    </source>
</evidence>
<organism evidence="5 6">
    <name type="scientific">Vitis vinifera</name>
    <name type="common">Grape</name>
    <dbReference type="NCBI Taxonomy" id="29760"/>
    <lineage>
        <taxon>Eukaryota</taxon>
        <taxon>Viridiplantae</taxon>
        <taxon>Streptophyta</taxon>
        <taxon>Embryophyta</taxon>
        <taxon>Tracheophyta</taxon>
        <taxon>Spermatophyta</taxon>
        <taxon>Magnoliopsida</taxon>
        <taxon>eudicotyledons</taxon>
        <taxon>Gunneridae</taxon>
        <taxon>Pentapetalae</taxon>
        <taxon>rosids</taxon>
        <taxon>Vitales</taxon>
        <taxon>Vitaceae</taxon>
        <taxon>Viteae</taxon>
        <taxon>Vitis</taxon>
    </lineage>
</organism>
<dbReference type="GO" id="GO:0000139">
    <property type="term" value="C:Golgi membrane"/>
    <property type="evidence" value="ECO:0007669"/>
    <property type="project" value="InterPro"/>
</dbReference>
<evidence type="ECO:0000256" key="3">
    <source>
        <dbReference type="SAM" id="Phobius"/>
    </source>
</evidence>
<dbReference type="PANTHER" id="PTHR14043">
    <property type="entry name" value="CCAAT DISPLACEMENT PROTEIN-RELATED"/>
    <property type="match status" value="1"/>
</dbReference>
<keyword evidence="3" id="KW-0472">Membrane</keyword>
<gene>
    <name evidence="5" type="primary">CASP_0</name>
    <name evidence="5" type="ORF">CK203_011278</name>
</gene>
<dbReference type="AlphaFoldDB" id="A0A438JYP3"/>
<proteinExistence type="predicted"/>
<name>A0A438JYP3_VITVI</name>
<keyword evidence="3" id="KW-0812">Transmembrane</keyword>
<dbReference type="Proteomes" id="UP000288805">
    <property type="component" value="Unassembled WGS sequence"/>
</dbReference>